<dbReference type="FunFam" id="1.20.930.60:FF:000002">
    <property type="entry name" value="Protein-glutamate O-methyltransferase C1393.13"/>
    <property type="match status" value="1"/>
</dbReference>
<dbReference type="GO" id="GO:0097023">
    <property type="term" value="F:fructose 6-phosphate aldolase activity"/>
    <property type="evidence" value="ECO:0007669"/>
    <property type="project" value="RHEA"/>
</dbReference>
<comment type="cofactor">
    <cofactor evidence="3">
        <name>Mn(2+)</name>
        <dbReference type="ChEBI" id="CHEBI:29035"/>
    </cofactor>
    <cofactor evidence="3">
        <name>Ni(2+)</name>
        <dbReference type="ChEBI" id="CHEBI:49786"/>
    </cofactor>
</comment>
<dbReference type="PANTHER" id="PTHR12260">
    <property type="entry name" value="DAMAGE-CONTROL PHOSPHATASE ARMT1"/>
    <property type="match status" value="1"/>
</dbReference>
<comment type="catalytic activity">
    <reaction evidence="3">
        <text>beta-D-fructose 1-phosphate + H2O = D-fructose + phosphate</text>
        <dbReference type="Rhea" id="RHEA:35603"/>
        <dbReference type="ChEBI" id="CHEBI:15377"/>
        <dbReference type="ChEBI" id="CHEBI:37721"/>
        <dbReference type="ChEBI" id="CHEBI:43474"/>
        <dbReference type="ChEBI" id="CHEBI:138881"/>
    </reaction>
</comment>
<proteinExistence type="inferred from homology"/>
<dbReference type="EC" id="3.1.3.-" evidence="3"/>
<evidence type="ECO:0000256" key="3">
    <source>
        <dbReference type="RuleBase" id="RU367030"/>
    </source>
</evidence>
<dbReference type="KEGG" id="tad:TRIADDRAFT_62311"/>
<reference evidence="5 6" key="1">
    <citation type="journal article" date="2008" name="Nature">
        <title>The Trichoplax genome and the nature of placozoans.</title>
        <authorList>
            <person name="Srivastava M."/>
            <person name="Begovic E."/>
            <person name="Chapman J."/>
            <person name="Putnam N.H."/>
            <person name="Hellsten U."/>
            <person name="Kawashima T."/>
            <person name="Kuo A."/>
            <person name="Mitros T."/>
            <person name="Salamov A."/>
            <person name="Carpenter M.L."/>
            <person name="Signorovitch A.Y."/>
            <person name="Moreno M.A."/>
            <person name="Kamm K."/>
            <person name="Grimwood J."/>
            <person name="Schmutz J."/>
            <person name="Shapiro H."/>
            <person name="Grigoriev I.V."/>
            <person name="Buss L.W."/>
            <person name="Schierwater B."/>
            <person name="Dellaporta S.L."/>
            <person name="Rokhsar D.S."/>
        </authorList>
    </citation>
    <scope>NUCLEOTIDE SEQUENCE [LARGE SCALE GENOMIC DNA]</scope>
    <source>
        <strain evidence="5 6">Grell-BS-1999</strain>
    </source>
</reference>
<dbReference type="InParanoid" id="B3SDF5"/>
<dbReference type="PANTHER" id="PTHR12260:SF6">
    <property type="entry name" value="DAMAGE-CONTROL PHOSPHATASE ARMT1"/>
    <property type="match status" value="1"/>
</dbReference>
<dbReference type="InterPro" id="IPR002791">
    <property type="entry name" value="ARMT1-like_metal-bd"/>
</dbReference>
<dbReference type="RefSeq" id="XP_002118260.1">
    <property type="nucleotide sequence ID" value="XM_002118224.1"/>
</dbReference>
<dbReference type="GO" id="GO:0008983">
    <property type="term" value="F:protein-glutamate O-methyltransferase activity"/>
    <property type="evidence" value="ECO:0007669"/>
    <property type="project" value="RHEA"/>
</dbReference>
<dbReference type="PhylomeDB" id="B3SDF5"/>
<feature type="domain" description="Damage-control phosphatase ARMT1-like metal-binding" evidence="4">
    <location>
        <begin position="22"/>
        <end position="128"/>
    </location>
</feature>
<keyword evidence="3" id="KW-0489">Methyltransferase</keyword>
<organism evidence="5 6">
    <name type="scientific">Trichoplax adhaerens</name>
    <name type="common">Trichoplax reptans</name>
    <dbReference type="NCBI Taxonomy" id="10228"/>
    <lineage>
        <taxon>Eukaryota</taxon>
        <taxon>Metazoa</taxon>
        <taxon>Placozoa</taxon>
        <taxon>Uniplacotomia</taxon>
        <taxon>Trichoplacea</taxon>
        <taxon>Trichoplacidae</taxon>
        <taxon>Trichoplax</taxon>
    </lineage>
</organism>
<dbReference type="HOGENOM" id="CLU_1898884_0_0_1"/>
<accession>B3SDF5</accession>
<dbReference type="CTD" id="6759487"/>
<evidence type="ECO:0000313" key="5">
    <source>
        <dbReference type="EMBL" id="EDV19263.1"/>
    </source>
</evidence>
<comment type="catalytic activity">
    <reaction evidence="3">
        <text>beta-D-fructose 6-phosphate = dihydroxyacetone + D-glyceraldehyde 3-phosphate</text>
        <dbReference type="Rhea" id="RHEA:28002"/>
        <dbReference type="ChEBI" id="CHEBI:16016"/>
        <dbReference type="ChEBI" id="CHEBI:57634"/>
        <dbReference type="ChEBI" id="CHEBI:59776"/>
    </reaction>
</comment>
<dbReference type="GeneID" id="6759487"/>
<comment type="catalytic activity">
    <reaction evidence="1 3">
        <text>L-glutamyl-[protein] + S-adenosyl-L-methionine = [protein]-L-glutamate 5-O-methyl ester + S-adenosyl-L-homocysteine</text>
        <dbReference type="Rhea" id="RHEA:24452"/>
        <dbReference type="Rhea" id="RHEA-COMP:10208"/>
        <dbReference type="Rhea" id="RHEA-COMP:10311"/>
        <dbReference type="ChEBI" id="CHEBI:29973"/>
        <dbReference type="ChEBI" id="CHEBI:57856"/>
        <dbReference type="ChEBI" id="CHEBI:59789"/>
        <dbReference type="ChEBI" id="CHEBI:82795"/>
    </reaction>
</comment>
<keyword evidence="3" id="KW-0464">Manganese</keyword>
<keyword evidence="3" id="KW-0808">Transferase</keyword>
<dbReference type="Pfam" id="PF01937">
    <property type="entry name" value="ARMT1-like_dom"/>
    <property type="match status" value="1"/>
</dbReference>
<dbReference type="AlphaFoldDB" id="B3SDF5"/>
<dbReference type="OrthoDB" id="541375at2759"/>
<dbReference type="eggNOG" id="KOG3870">
    <property type="taxonomic scope" value="Eukaryota"/>
</dbReference>
<dbReference type="GO" id="GO:0103026">
    <property type="term" value="F:fructose-1-phosphatase activity"/>
    <property type="evidence" value="ECO:0007669"/>
    <property type="project" value="RHEA"/>
</dbReference>
<keyword evidence="6" id="KW-1185">Reference proteome</keyword>
<name>B3SDF5_TRIAD</name>
<dbReference type="OMA" id="RRIHEWC"/>
<gene>
    <name evidence="5" type="ORF">TRIADDRAFT_62311</name>
</gene>
<evidence type="ECO:0000259" key="4">
    <source>
        <dbReference type="Pfam" id="PF01937"/>
    </source>
</evidence>
<dbReference type="Gene3D" id="1.20.930.60">
    <property type="match status" value="1"/>
</dbReference>
<comment type="function">
    <text evidence="2 3">Metal-dependent phosphatase that shows phosphatase activity against several substrates, including fructose-1-phosphate and fructose-6-phosphate. Its preference for fructose-1-phosphate, a strong glycating agent that causes DNA damage rather than a canonical yeast metabolite, suggests a damage-control function in hexose phosphate metabolism. Has also been shown to have O-methyltransferase activity that methylates glutamate residues of target proteins to form gamma-glutamyl methyl ester residues. Possibly methylates PCNA, suggesting it is involved in the DNA damage response.</text>
</comment>
<evidence type="ECO:0000256" key="1">
    <source>
        <dbReference type="ARBA" id="ARBA00000807"/>
    </source>
</evidence>
<keyword evidence="3" id="KW-0479">Metal-binding</keyword>
<dbReference type="Proteomes" id="UP000009022">
    <property type="component" value="Unassembled WGS sequence"/>
</dbReference>
<evidence type="ECO:0000256" key="2">
    <source>
        <dbReference type="ARBA" id="ARBA00045980"/>
    </source>
</evidence>
<evidence type="ECO:0000313" key="6">
    <source>
        <dbReference type="Proteomes" id="UP000009022"/>
    </source>
</evidence>
<sequence length="134" mass="15796">MSCRYGLQAIRKTKLKTFAYFTIRDRLPVTLTRVIDGLSRKISKLKAEHNEDVAEDAIGIISKLSKLRNEMQTNKEIPELNDEFEDLPIWNNYLRNADQLQESERPLKWFTASWLFTECYMYRGIFSAIMARQV</sequence>
<comment type="domain">
    <text evidence="3">Subfamily III proteins have a conserved RTxK motif about 40-50 residues from the C-terminus; the threonine may be replaced by serine or cysteine.</text>
</comment>
<keyword evidence="3" id="KW-0378">Hydrolase</keyword>
<dbReference type="EMBL" id="DS985278">
    <property type="protein sequence ID" value="EDV19263.1"/>
    <property type="molecule type" value="Genomic_DNA"/>
</dbReference>
<dbReference type="GO" id="GO:0046872">
    <property type="term" value="F:metal ion binding"/>
    <property type="evidence" value="ECO:0007669"/>
    <property type="project" value="UniProtKB-UniRule"/>
</dbReference>
<comment type="similarity">
    <text evidence="3">Belongs to the damage-control phosphatase family. Sugar phosphate phosphatase III subfamily.</text>
</comment>
<protein>
    <recommendedName>
        <fullName evidence="3">Sugar phosphate phosphatase</fullName>
        <ecNumber evidence="3">2.1.1.-</ecNumber>
        <ecNumber evidence="3">3.1.3.-</ecNumber>
    </recommendedName>
</protein>
<dbReference type="InterPro" id="IPR039763">
    <property type="entry name" value="ARMT1"/>
</dbReference>
<dbReference type="EC" id="2.1.1.-" evidence="3"/>
<dbReference type="GO" id="GO:0032259">
    <property type="term" value="P:methylation"/>
    <property type="evidence" value="ECO:0007669"/>
    <property type="project" value="UniProtKB-KW"/>
</dbReference>